<dbReference type="InterPro" id="IPR015655">
    <property type="entry name" value="PP2C"/>
</dbReference>
<dbReference type="SMART" id="SM00332">
    <property type="entry name" value="PP2Cc"/>
    <property type="match status" value="1"/>
</dbReference>
<dbReference type="PROSITE" id="PS51746">
    <property type="entry name" value="PPM_2"/>
    <property type="match status" value="1"/>
</dbReference>
<feature type="domain" description="PPM-type phosphatase" evidence="1">
    <location>
        <begin position="1"/>
        <end position="232"/>
    </location>
</feature>
<evidence type="ECO:0000313" key="2">
    <source>
        <dbReference type="EMBL" id="KAG5641551.1"/>
    </source>
</evidence>
<dbReference type="InterPro" id="IPR001932">
    <property type="entry name" value="PPM-type_phosphatase-like_dom"/>
</dbReference>
<reference evidence="2" key="1">
    <citation type="submission" date="2020-07" db="EMBL/GenBank/DDBJ databases">
        <authorList>
            <person name="Nieuwenhuis M."/>
            <person name="Van De Peppel L.J.J."/>
        </authorList>
    </citation>
    <scope>NUCLEOTIDE SEQUENCE</scope>
    <source>
        <strain evidence="2">AP01</strain>
        <tissue evidence="2">Mycelium</tissue>
    </source>
</reference>
<evidence type="ECO:0000259" key="1">
    <source>
        <dbReference type="PROSITE" id="PS51746"/>
    </source>
</evidence>
<dbReference type="Proteomes" id="UP000775547">
    <property type="component" value="Unassembled WGS sequence"/>
</dbReference>
<dbReference type="CDD" id="cd00143">
    <property type="entry name" value="PP2Cc"/>
    <property type="match status" value="1"/>
</dbReference>
<dbReference type="OrthoDB" id="420076at2759"/>
<sequence>MLQTFARDHSFFRSKSSDWVKHAQVVKSGCTALIVDINPGTLTVSFANAGDCRAVLFNPLEDQFYQTQDLNAKTPSETERLAHEHPDEELLVVGGRLFGRLMSTRGFGDAYYKLPRGVIGNWQHRRYIEALSSVEEPGKVTMSAQYNLMFHHYRTPPYLTATPEVGTMQLFEDGFLVMASDGLWDCVPSEKAVEIVRRGVEEGVDNLADHLLRAVMEIRSPGDDVTIVLLQVTPRQPALGSSSTGKPR</sequence>
<comment type="caution">
    <text evidence="2">The sequence shown here is derived from an EMBL/GenBank/DDBJ whole genome shotgun (WGS) entry which is preliminary data.</text>
</comment>
<dbReference type="InterPro" id="IPR036457">
    <property type="entry name" value="PPM-type-like_dom_sf"/>
</dbReference>
<reference evidence="2" key="2">
    <citation type="submission" date="2021-10" db="EMBL/GenBank/DDBJ databases">
        <title>Phylogenomics reveals ancestral predisposition of the termite-cultivated fungus Termitomyces towards a domesticated lifestyle.</title>
        <authorList>
            <person name="Auxier B."/>
            <person name="Grum-Grzhimaylo A."/>
            <person name="Cardenas M.E."/>
            <person name="Lodge J.D."/>
            <person name="Laessoe T."/>
            <person name="Pedersen O."/>
            <person name="Smith M.E."/>
            <person name="Kuyper T.W."/>
            <person name="Franco-Molano E.A."/>
            <person name="Baroni T.J."/>
            <person name="Aanen D.K."/>
        </authorList>
    </citation>
    <scope>NUCLEOTIDE SEQUENCE</scope>
    <source>
        <strain evidence="2">AP01</strain>
        <tissue evidence="2">Mycelium</tissue>
    </source>
</reference>
<dbReference type="SUPFAM" id="SSF81606">
    <property type="entry name" value="PP2C-like"/>
    <property type="match status" value="1"/>
</dbReference>
<dbReference type="EMBL" id="JABCKV010000291">
    <property type="protein sequence ID" value="KAG5641551.1"/>
    <property type="molecule type" value="Genomic_DNA"/>
</dbReference>
<dbReference type="PANTHER" id="PTHR13832:SF792">
    <property type="entry name" value="GM14286P"/>
    <property type="match status" value="1"/>
</dbReference>
<dbReference type="Gene3D" id="3.60.40.10">
    <property type="entry name" value="PPM-type phosphatase domain"/>
    <property type="match status" value="1"/>
</dbReference>
<gene>
    <name evidence="2" type="ORF">DXG03_004786</name>
</gene>
<dbReference type="AlphaFoldDB" id="A0A9P7KB77"/>
<dbReference type="PANTHER" id="PTHR13832">
    <property type="entry name" value="PROTEIN PHOSPHATASE 2C"/>
    <property type="match status" value="1"/>
</dbReference>
<dbReference type="GO" id="GO:0004722">
    <property type="term" value="F:protein serine/threonine phosphatase activity"/>
    <property type="evidence" value="ECO:0007669"/>
    <property type="project" value="InterPro"/>
</dbReference>
<proteinExistence type="predicted"/>
<name>A0A9P7KB77_9AGAR</name>
<keyword evidence="3" id="KW-1185">Reference proteome</keyword>
<organism evidence="2 3">
    <name type="scientific">Asterophora parasitica</name>
    <dbReference type="NCBI Taxonomy" id="117018"/>
    <lineage>
        <taxon>Eukaryota</taxon>
        <taxon>Fungi</taxon>
        <taxon>Dikarya</taxon>
        <taxon>Basidiomycota</taxon>
        <taxon>Agaricomycotina</taxon>
        <taxon>Agaricomycetes</taxon>
        <taxon>Agaricomycetidae</taxon>
        <taxon>Agaricales</taxon>
        <taxon>Tricholomatineae</taxon>
        <taxon>Lyophyllaceae</taxon>
        <taxon>Asterophora</taxon>
    </lineage>
</organism>
<protein>
    <recommendedName>
        <fullName evidence="1">PPM-type phosphatase domain-containing protein</fullName>
    </recommendedName>
</protein>
<evidence type="ECO:0000313" key="3">
    <source>
        <dbReference type="Proteomes" id="UP000775547"/>
    </source>
</evidence>
<accession>A0A9P7KB77</accession>
<dbReference type="Pfam" id="PF00481">
    <property type="entry name" value="PP2C"/>
    <property type="match status" value="1"/>
</dbReference>